<dbReference type="Gene3D" id="1.10.238.10">
    <property type="entry name" value="EF-hand"/>
    <property type="match status" value="1"/>
</dbReference>
<keyword evidence="1" id="KW-0479">Metal-binding</keyword>
<dbReference type="CDD" id="cd00051">
    <property type="entry name" value="EFh"/>
    <property type="match status" value="1"/>
</dbReference>
<evidence type="ECO:0000256" key="1">
    <source>
        <dbReference type="ARBA" id="ARBA00022723"/>
    </source>
</evidence>
<dbReference type="GO" id="GO:0005509">
    <property type="term" value="F:calcium ion binding"/>
    <property type="evidence" value="ECO:0007669"/>
    <property type="project" value="InterPro"/>
</dbReference>
<evidence type="ECO:0000259" key="3">
    <source>
        <dbReference type="PROSITE" id="PS50222"/>
    </source>
</evidence>
<dbReference type="OrthoDB" id="4563420at2"/>
<dbReference type="Pfam" id="PF13499">
    <property type="entry name" value="EF-hand_7"/>
    <property type="match status" value="1"/>
</dbReference>
<comment type="caution">
    <text evidence="4">The sequence shown here is derived from an EMBL/GenBank/DDBJ whole genome shotgun (WGS) entry which is preliminary data.</text>
</comment>
<evidence type="ECO:0000313" key="5">
    <source>
        <dbReference type="Proteomes" id="UP000598297"/>
    </source>
</evidence>
<gene>
    <name evidence="4" type="ORF">GUY60_02760</name>
</gene>
<dbReference type="InterPro" id="IPR011992">
    <property type="entry name" value="EF-hand-dom_pair"/>
</dbReference>
<proteinExistence type="predicted"/>
<dbReference type="InterPro" id="IPR002048">
    <property type="entry name" value="EF_hand_dom"/>
</dbReference>
<reference evidence="4" key="1">
    <citation type="submission" date="2020-01" db="EMBL/GenBank/DDBJ databases">
        <title>Whole-genome analyses of novel actinobacteria.</title>
        <authorList>
            <person name="Sahin N."/>
        </authorList>
    </citation>
    <scope>NUCLEOTIDE SEQUENCE</scope>
    <source>
        <strain evidence="4">YC537</strain>
    </source>
</reference>
<sequence>MAAAARKVFDRYDVDGDGQLTAEEYRQVVAELGDTGVTAEAAQDLIDTIDTDGDRKVSFEEFRASMGL</sequence>
<dbReference type="InterPro" id="IPR039647">
    <property type="entry name" value="EF_hand_pair_protein_CML-like"/>
</dbReference>
<keyword evidence="5" id="KW-1185">Reference proteome</keyword>
<dbReference type="SUPFAM" id="SSF47473">
    <property type="entry name" value="EF-hand"/>
    <property type="match status" value="1"/>
</dbReference>
<organism evidence="4 5">
    <name type="scientific">Streptomyces boluensis</name>
    <dbReference type="NCBI Taxonomy" id="1775135"/>
    <lineage>
        <taxon>Bacteria</taxon>
        <taxon>Bacillati</taxon>
        <taxon>Actinomycetota</taxon>
        <taxon>Actinomycetes</taxon>
        <taxon>Kitasatosporales</taxon>
        <taxon>Streptomycetaceae</taxon>
        <taxon>Streptomyces</taxon>
    </lineage>
</organism>
<dbReference type="RefSeq" id="WP_161693379.1">
    <property type="nucleotide sequence ID" value="NZ_JAAAHS010000010.1"/>
</dbReference>
<name>A0A964UKM7_9ACTN</name>
<protein>
    <submittedName>
        <fullName evidence="4">EF-hand domain-containing protein</fullName>
    </submittedName>
</protein>
<evidence type="ECO:0000313" key="4">
    <source>
        <dbReference type="EMBL" id="NBE50367.1"/>
    </source>
</evidence>
<dbReference type="InterPro" id="IPR018247">
    <property type="entry name" value="EF_Hand_1_Ca_BS"/>
</dbReference>
<dbReference type="SMART" id="SM00054">
    <property type="entry name" value="EFh"/>
    <property type="match status" value="2"/>
</dbReference>
<dbReference type="PROSITE" id="PS50222">
    <property type="entry name" value="EF_HAND_2"/>
    <property type="match status" value="2"/>
</dbReference>
<dbReference type="AlphaFoldDB" id="A0A964UKM7"/>
<feature type="domain" description="EF-hand" evidence="3">
    <location>
        <begin position="37"/>
        <end position="68"/>
    </location>
</feature>
<feature type="domain" description="EF-hand" evidence="3">
    <location>
        <begin position="1"/>
        <end position="35"/>
    </location>
</feature>
<dbReference type="PROSITE" id="PS00018">
    <property type="entry name" value="EF_HAND_1"/>
    <property type="match status" value="2"/>
</dbReference>
<dbReference type="PANTHER" id="PTHR10891">
    <property type="entry name" value="EF-HAND CALCIUM-BINDING DOMAIN CONTAINING PROTEIN"/>
    <property type="match status" value="1"/>
</dbReference>
<dbReference type="Proteomes" id="UP000598297">
    <property type="component" value="Unassembled WGS sequence"/>
</dbReference>
<dbReference type="EMBL" id="JAAAHS010000010">
    <property type="protein sequence ID" value="NBE50367.1"/>
    <property type="molecule type" value="Genomic_DNA"/>
</dbReference>
<accession>A0A964UKM7</accession>
<evidence type="ECO:0000256" key="2">
    <source>
        <dbReference type="ARBA" id="ARBA00022737"/>
    </source>
</evidence>
<keyword evidence="2" id="KW-0677">Repeat</keyword>